<name>H2CDT4_9LEPT</name>
<dbReference type="HOGENOM" id="CLU_1093257_0_0_12"/>
<protein>
    <recommendedName>
        <fullName evidence="3">DUF1963 domain-containing protein</fullName>
    </recommendedName>
</protein>
<accession>H2CDT4</accession>
<evidence type="ECO:0000313" key="2">
    <source>
        <dbReference type="Proteomes" id="UP000005737"/>
    </source>
</evidence>
<keyword evidence="2" id="KW-1185">Reference proteome</keyword>
<proteinExistence type="predicted"/>
<dbReference type="EMBL" id="JH597773">
    <property type="protein sequence ID" value="EHQ07622.1"/>
    <property type="molecule type" value="Genomic_DNA"/>
</dbReference>
<dbReference type="RefSeq" id="WP_002773661.1">
    <property type="nucleotide sequence ID" value="NZ_JH597773.1"/>
</dbReference>
<dbReference type="STRING" id="183.GCA_002009735_01676"/>
<sequence length="254" mass="28071">MEGMLEKVEVPAGFGSAVEAVVPELLPGECTNIEGATEAWKNLQSEFRPAFKIVEVGTPTGLSRSRQALVPPDFEWPICRECGSELVLKHQIHRQDAPGLPAPAGKDLFLAFLCPEDCGEEEPEHFLTFLDSRSELRPATEGPHAEPIGLQFEPFRDHPGISELQPIAGTDWIAVGLADCELLENGKPVPFLDGIDQHHLNSEKTGGYVSWVQWAWRCCSSALMPVTQIEWAEGYWYVMACPDCGKLHTEYQGT</sequence>
<evidence type="ECO:0008006" key="3">
    <source>
        <dbReference type="Google" id="ProtNLM"/>
    </source>
</evidence>
<dbReference type="AlphaFoldDB" id="H2CDT4"/>
<reference evidence="1 2" key="1">
    <citation type="submission" date="2011-10" db="EMBL/GenBank/DDBJ databases">
        <title>The Improved High-Quality Draft genome of Leptonema illini DSM 21528.</title>
        <authorList>
            <consortium name="US DOE Joint Genome Institute (JGI-PGF)"/>
            <person name="Lucas S."/>
            <person name="Copeland A."/>
            <person name="Lapidus A."/>
            <person name="Glavina del Rio T."/>
            <person name="Dalin E."/>
            <person name="Tice H."/>
            <person name="Bruce D."/>
            <person name="Goodwin L."/>
            <person name="Pitluck S."/>
            <person name="Peters L."/>
            <person name="Mikhailova N."/>
            <person name="Held B."/>
            <person name="Kyrpides N."/>
            <person name="Mavromatis K."/>
            <person name="Ivanova N."/>
            <person name="Markowitz V."/>
            <person name="Cheng J.-F."/>
            <person name="Hugenholtz P."/>
            <person name="Woyke T."/>
            <person name="Wu D."/>
            <person name="Gronow S."/>
            <person name="Wellnitz S."/>
            <person name="Brambilla E.-M."/>
            <person name="Klenk H.-P."/>
            <person name="Eisen J.A."/>
        </authorList>
    </citation>
    <scope>NUCLEOTIDE SEQUENCE [LARGE SCALE GENOMIC DNA]</scope>
    <source>
        <strain evidence="1 2">DSM 21528</strain>
    </source>
</reference>
<dbReference type="Proteomes" id="UP000005737">
    <property type="component" value="Unassembled WGS sequence"/>
</dbReference>
<gene>
    <name evidence="1" type="ORF">Lepil_2956</name>
</gene>
<evidence type="ECO:0000313" key="1">
    <source>
        <dbReference type="EMBL" id="EHQ07622.1"/>
    </source>
</evidence>
<organism evidence="1 2">
    <name type="scientific">Leptonema illini DSM 21528</name>
    <dbReference type="NCBI Taxonomy" id="929563"/>
    <lineage>
        <taxon>Bacteria</taxon>
        <taxon>Pseudomonadati</taxon>
        <taxon>Spirochaetota</taxon>
        <taxon>Spirochaetia</taxon>
        <taxon>Leptospirales</taxon>
        <taxon>Leptospiraceae</taxon>
        <taxon>Leptonema</taxon>
    </lineage>
</organism>